<accession>A0A3N2DZ04</accession>
<evidence type="ECO:0000256" key="7">
    <source>
        <dbReference type="SAM" id="SignalP"/>
    </source>
</evidence>
<evidence type="ECO:0000256" key="6">
    <source>
        <dbReference type="PROSITE-ProRule" id="PRU01161"/>
    </source>
</evidence>
<dbReference type="CDD" id="cd07205">
    <property type="entry name" value="Pat_PNPLA6_PNPLA7_NTE1_like"/>
    <property type="match status" value="1"/>
</dbReference>
<dbReference type="RefSeq" id="WP_123710981.1">
    <property type="nucleotide sequence ID" value="NZ_RKHR01000003.1"/>
</dbReference>
<dbReference type="InterPro" id="IPR002641">
    <property type="entry name" value="PNPLA_dom"/>
</dbReference>
<feature type="short sequence motif" description="DGA/G" evidence="6">
    <location>
        <begin position="216"/>
        <end position="218"/>
    </location>
</feature>
<keyword evidence="3 6" id="KW-0442">Lipid degradation</keyword>
<keyword evidence="10" id="KW-1185">Reference proteome</keyword>
<dbReference type="PROSITE" id="PS51635">
    <property type="entry name" value="PNPLA"/>
    <property type="match status" value="1"/>
</dbReference>
<dbReference type="Gene3D" id="2.40.160.50">
    <property type="entry name" value="membrane protein fhac: a member of the omp85/tpsb transporter family"/>
    <property type="match status" value="1"/>
</dbReference>
<evidence type="ECO:0000256" key="1">
    <source>
        <dbReference type="ARBA" id="ARBA00004370"/>
    </source>
</evidence>
<evidence type="ECO:0000256" key="4">
    <source>
        <dbReference type="ARBA" id="ARBA00023098"/>
    </source>
</evidence>
<keyword evidence="7" id="KW-0732">Signal</keyword>
<dbReference type="SUPFAM" id="SSF52151">
    <property type="entry name" value="FabD/lysophospholipase-like"/>
    <property type="match status" value="1"/>
</dbReference>
<reference evidence="9 10" key="1">
    <citation type="submission" date="2018-11" db="EMBL/GenBank/DDBJ databases">
        <title>Genomic Encyclopedia of Type Strains, Phase IV (KMG-IV): sequencing the most valuable type-strain genomes for metagenomic binning, comparative biology and taxonomic classification.</title>
        <authorList>
            <person name="Goeker M."/>
        </authorList>
    </citation>
    <scope>NUCLEOTIDE SEQUENCE [LARGE SCALE GENOMIC DNA]</scope>
    <source>
        <strain evidence="9 10">DSM 100316</strain>
    </source>
</reference>
<keyword evidence="2 6" id="KW-0378">Hydrolase</keyword>
<keyword evidence="4 6" id="KW-0443">Lipid metabolism</keyword>
<dbReference type="InterPro" id="IPR000184">
    <property type="entry name" value="Bac_surfAg_D15"/>
</dbReference>
<evidence type="ECO:0000256" key="2">
    <source>
        <dbReference type="ARBA" id="ARBA00022801"/>
    </source>
</evidence>
<keyword evidence="5" id="KW-0472">Membrane</keyword>
<feature type="short sequence motif" description="GXSXG" evidence="6">
    <location>
        <begin position="68"/>
        <end position="72"/>
    </location>
</feature>
<dbReference type="InterPro" id="IPR050301">
    <property type="entry name" value="NTE"/>
</dbReference>
<dbReference type="GO" id="GO:0016787">
    <property type="term" value="F:hydrolase activity"/>
    <property type="evidence" value="ECO:0007669"/>
    <property type="project" value="UniProtKB-UniRule"/>
</dbReference>
<dbReference type="EMBL" id="RKHR01000003">
    <property type="protein sequence ID" value="ROS05034.1"/>
    <property type="molecule type" value="Genomic_DNA"/>
</dbReference>
<dbReference type="GO" id="GO:0016042">
    <property type="term" value="P:lipid catabolic process"/>
    <property type="evidence" value="ECO:0007669"/>
    <property type="project" value="UniProtKB-UniRule"/>
</dbReference>
<dbReference type="InterPro" id="IPR016035">
    <property type="entry name" value="Acyl_Trfase/lysoPLipase"/>
</dbReference>
<evidence type="ECO:0000313" key="9">
    <source>
        <dbReference type="EMBL" id="ROS05034.1"/>
    </source>
</evidence>
<feature type="short sequence motif" description="GXGXXG" evidence="6">
    <location>
        <begin position="41"/>
        <end position="46"/>
    </location>
</feature>
<dbReference type="Gene3D" id="3.10.20.310">
    <property type="entry name" value="membrane protein fhac"/>
    <property type="match status" value="1"/>
</dbReference>
<dbReference type="Pfam" id="PF01734">
    <property type="entry name" value="Patatin"/>
    <property type="match status" value="1"/>
</dbReference>
<protein>
    <submittedName>
        <fullName evidence="9">NTE family protein</fullName>
    </submittedName>
</protein>
<dbReference type="PANTHER" id="PTHR14226">
    <property type="entry name" value="NEUROPATHY TARGET ESTERASE/SWISS CHEESE D.MELANOGASTER"/>
    <property type="match status" value="1"/>
</dbReference>
<dbReference type="Gene3D" id="3.40.1090.10">
    <property type="entry name" value="Cytosolic phospholipase A2 catalytic domain"/>
    <property type="match status" value="2"/>
</dbReference>
<dbReference type="Proteomes" id="UP000275394">
    <property type="component" value="Unassembled WGS sequence"/>
</dbReference>
<gene>
    <name evidence="9" type="ORF">EDC56_0556</name>
</gene>
<evidence type="ECO:0000259" key="8">
    <source>
        <dbReference type="PROSITE" id="PS51635"/>
    </source>
</evidence>
<feature type="active site" description="Nucleophile" evidence="6">
    <location>
        <position position="70"/>
    </location>
</feature>
<dbReference type="GO" id="GO:0019867">
    <property type="term" value="C:outer membrane"/>
    <property type="evidence" value="ECO:0007669"/>
    <property type="project" value="InterPro"/>
</dbReference>
<dbReference type="OrthoDB" id="5290098at2"/>
<evidence type="ECO:0000256" key="3">
    <source>
        <dbReference type="ARBA" id="ARBA00022963"/>
    </source>
</evidence>
<organism evidence="9 10">
    <name type="scientific">Sinobacterium caligoides</name>
    <dbReference type="NCBI Taxonomy" id="933926"/>
    <lineage>
        <taxon>Bacteria</taxon>
        <taxon>Pseudomonadati</taxon>
        <taxon>Pseudomonadota</taxon>
        <taxon>Gammaproteobacteria</taxon>
        <taxon>Cellvibrionales</taxon>
        <taxon>Spongiibacteraceae</taxon>
        <taxon>Sinobacterium</taxon>
    </lineage>
</organism>
<dbReference type="Pfam" id="PF01103">
    <property type="entry name" value="Omp85"/>
    <property type="match status" value="1"/>
</dbReference>
<dbReference type="AlphaFoldDB" id="A0A3N2DZ04"/>
<comment type="subcellular location">
    <subcellularLocation>
        <location evidence="1">Membrane</location>
    </subcellularLocation>
</comment>
<comment type="caution">
    <text evidence="9">The sequence shown here is derived from an EMBL/GenBank/DDBJ whole genome shotgun (WGS) entry which is preliminary data.</text>
</comment>
<dbReference type="PANTHER" id="PTHR14226:SF29">
    <property type="entry name" value="NEUROPATHY TARGET ESTERASE SWS"/>
    <property type="match status" value="1"/>
</dbReference>
<evidence type="ECO:0000313" key="10">
    <source>
        <dbReference type="Proteomes" id="UP000275394"/>
    </source>
</evidence>
<feature type="signal peptide" evidence="7">
    <location>
        <begin position="1"/>
        <end position="18"/>
    </location>
</feature>
<proteinExistence type="predicted"/>
<feature type="domain" description="PNPLA" evidence="8">
    <location>
        <begin position="37"/>
        <end position="229"/>
    </location>
</feature>
<name>A0A3N2DZ04_9GAMM</name>
<feature type="active site" description="Proton acceptor" evidence="6">
    <location>
        <position position="216"/>
    </location>
</feature>
<feature type="chain" id="PRO_5018232031" evidence="7">
    <location>
        <begin position="19"/>
        <end position="749"/>
    </location>
</feature>
<evidence type="ECO:0000256" key="5">
    <source>
        <dbReference type="ARBA" id="ARBA00023136"/>
    </source>
</evidence>
<sequence>MRCFIGTLIMLCSFSLYAAPSESTQNTKSNKRLTTGLVLSGGGARGIAHVGVIKALEEMGIKVDAVVGTSAGSIIGALYASGMTADELADTVEHIDWKGGFTDSSDRSEMPMRRKQEDYKLLLDYHISVKDGEVKLPRGAVQGQHLNLMLKELFQHVENIEDFDQLPIPYRAVASDIVTGDRYVFNHGSLSTATRASMAIPGVYSPVEFDGHVLVDGGIASNLPVEVAQAMNVDRLIVVDISTPLKKKDEIDSFFAVSDQVLTILTQKNTAASIASMGKGDILIQPKLEEVSTFSFDQIELAFKRGYEATMALQPQLSQWAEPEAIDHGFVITQDAPRIDFIEVDNNSAISDKLIRARLDQNVGEAFDRDLLMENIANIYSLDYFRLIDYQLVKKGDQTGLKIITKERKWGANYIRIGGNFADDVNGKSEYNLGISYRLKGINKLGAEAYVFGQIGNKMAFETNFYQPLDYSSNFYVEPYFKYRGKHIIREFDVLNLEGGRSVDGFATDDGKEQDWWVKRGTFGFDLGSTLLNSIDMRVGVFTASGGFKPDGDVFSEDTYHFNEGGYRVQTSYDSMDNVSFPSKGFWFNFVGEDNKESMGSDDEFKHIIARLGGAYSLGDHTLSAELGTEQYRSADLEPQYMATLGGFRRLSGYSSDALAGAYSAMGRIQYRYRLTDRSMLPVDFPAYFGATFEAGNVWDQRSMMSTDDLIHAGSIYLALDSPIGAMYFAYGRAEGSQSAFYLSIGESY</sequence>